<proteinExistence type="predicted"/>
<gene>
    <name evidence="3" type="ORF">SPI_04356</name>
</gene>
<evidence type="ECO:0000313" key="3">
    <source>
        <dbReference type="EMBL" id="OAA62816.1"/>
    </source>
</evidence>
<dbReference type="OrthoDB" id="3180714at2759"/>
<evidence type="ECO:0000256" key="1">
    <source>
        <dbReference type="SAM" id="MobiDB-lite"/>
    </source>
</evidence>
<dbReference type="PROSITE" id="PS50280">
    <property type="entry name" value="SET"/>
    <property type="match status" value="1"/>
</dbReference>
<protein>
    <submittedName>
        <fullName evidence="3">DUF1772 domain containing protein</fullName>
    </submittedName>
</protein>
<dbReference type="InterPro" id="IPR001214">
    <property type="entry name" value="SET_dom"/>
</dbReference>
<dbReference type="Gene3D" id="2.170.270.10">
    <property type="entry name" value="SET domain"/>
    <property type="match status" value="1"/>
</dbReference>
<evidence type="ECO:0000259" key="2">
    <source>
        <dbReference type="PROSITE" id="PS50280"/>
    </source>
</evidence>
<dbReference type="CDD" id="cd20071">
    <property type="entry name" value="SET_SMYD"/>
    <property type="match status" value="1"/>
</dbReference>
<comment type="caution">
    <text evidence="3">The sequence shown here is derived from an EMBL/GenBank/DDBJ whole genome shotgun (WGS) entry which is preliminary data.</text>
</comment>
<sequence>MPSYDSILAYLEMAHLEEEEAARQAAAVAEAAKAVNAVTETENSDFSTLQIPRNEVEEEENDDGTDDSIGNSYGSSEVEHFDDEAADGSDSDNDGETVAGMEVADDKNVFPYLGRAHPTADDDASEGSRGFVDGKRGHGPDSPSFLKHFRASIVRTAIGLCYVDLEALCPPTIVYCRKQNDDIMADLWTLSEHDDHNASVDGVPSAGPVVAPTPPMPIFLNDHEINGCFAIRPSPLGGLGSFALRDLERGEHILVERPLLRTDSFHLTRELDRLTPAQRAMFFALHGYHPDRNASEIERIWTANTFVAGALEGIFPVASRFNHACKPNVGYHYDRRHDVLVMTMNEAAPAGTELLISYGNTPAMLFHRFGFRCTCGACTGFSEETAKIHYDQLWS</sequence>
<dbReference type="AlphaFoldDB" id="A0A167VNH0"/>
<dbReference type="PANTHER" id="PTHR47332:SF4">
    <property type="entry name" value="SET DOMAIN-CONTAINING PROTEIN 5"/>
    <property type="match status" value="1"/>
</dbReference>
<dbReference type="EMBL" id="AZHD01000006">
    <property type="protein sequence ID" value="OAA62816.1"/>
    <property type="molecule type" value="Genomic_DNA"/>
</dbReference>
<organism evidence="3 4">
    <name type="scientific">Niveomyces insectorum RCEF 264</name>
    <dbReference type="NCBI Taxonomy" id="1081102"/>
    <lineage>
        <taxon>Eukaryota</taxon>
        <taxon>Fungi</taxon>
        <taxon>Dikarya</taxon>
        <taxon>Ascomycota</taxon>
        <taxon>Pezizomycotina</taxon>
        <taxon>Sordariomycetes</taxon>
        <taxon>Hypocreomycetidae</taxon>
        <taxon>Hypocreales</taxon>
        <taxon>Cordycipitaceae</taxon>
        <taxon>Niveomyces</taxon>
    </lineage>
</organism>
<feature type="compositionally biased region" description="Acidic residues" evidence="1">
    <location>
        <begin position="56"/>
        <end position="66"/>
    </location>
</feature>
<dbReference type="InterPro" id="IPR053185">
    <property type="entry name" value="SET_domain_protein"/>
</dbReference>
<dbReference type="Proteomes" id="UP000076874">
    <property type="component" value="Unassembled WGS sequence"/>
</dbReference>
<feature type="domain" description="SET" evidence="2">
    <location>
        <begin position="227"/>
        <end position="359"/>
    </location>
</feature>
<dbReference type="PANTHER" id="PTHR47332">
    <property type="entry name" value="SET DOMAIN-CONTAINING PROTEIN 5"/>
    <property type="match status" value="1"/>
</dbReference>
<dbReference type="InterPro" id="IPR046341">
    <property type="entry name" value="SET_dom_sf"/>
</dbReference>
<evidence type="ECO:0000313" key="4">
    <source>
        <dbReference type="Proteomes" id="UP000076874"/>
    </source>
</evidence>
<name>A0A167VNH0_9HYPO</name>
<dbReference type="STRING" id="1081102.A0A167VNH0"/>
<feature type="region of interest" description="Disordered" evidence="1">
    <location>
        <begin position="112"/>
        <end position="139"/>
    </location>
</feature>
<dbReference type="Pfam" id="PF00856">
    <property type="entry name" value="SET"/>
    <property type="match status" value="1"/>
</dbReference>
<dbReference type="SMART" id="SM00317">
    <property type="entry name" value="SET"/>
    <property type="match status" value="1"/>
</dbReference>
<dbReference type="SUPFAM" id="SSF82199">
    <property type="entry name" value="SET domain"/>
    <property type="match status" value="1"/>
</dbReference>
<keyword evidence="4" id="KW-1185">Reference proteome</keyword>
<reference evidence="3 4" key="1">
    <citation type="journal article" date="2016" name="Genome Biol. Evol.">
        <title>Divergent and convergent evolution of fungal pathogenicity.</title>
        <authorList>
            <person name="Shang Y."/>
            <person name="Xiao G."/>
            <person name="Zheng P."/>
            <person name="Cen K."/>
            <person name="Zhan S."/>
            <person name="Wang C."/>
        </authorList>
    </citation>
    <scope>NUCLEOTIDE SEQUENCE [LARGE SCALE GENOMIC DNA]</scope>
    <source>
        <strain evidence="3 4">RCEF 264</strain>
    </source>
</reference>
<accession>A0A167VNH0</accession>
<feature type="region of interest" description="Disordered" evidence="1">
    <location>
        <begin position="37"/>
        <end position="76"/>
    </location>
</feature>